<evidence type="ECO:0000313" key="1">
    <source>
        <dbReference type="EMBL" id="JAT16643.1"/>
    </source>
</evidence>
<dbReference type="InterPro" id="IPR052797">
    <property type="entry name" value="RegFact_GeneExpr_CellDeath"/>
</dbReference>
<feature type="non-terminal residue" evidence="1">
    <location>
        <position position="457"/>
    </location>
</feature>
<dbReference type="PANTHER" id="PTHR33936">
    <property type="entry name" value="PROTEIN CBG17840"/>
    <property type="match status" value="1"/>
</dbReference>
<sequence>FVSEFETWRAEEEKRTVSMFRKLRGDRATNNGSSTTLVCCREGQANILKHRQRTLKRQGSRKIGHTCTSHMIVNKLMQPENKIYVKYVKTHYGHKPEVQHINLSQADKVNIAKKLVVGVSEERIICNALSSKNEIAPSRLDTLNKKVISNIRNEFGIGILGGRRHKNEMMRVDLWIAEEKEKENPCVKYYKRYDEEDLEIGFSKDDFCLVIITKEQSDFLEKYGHSVICVDSSHGLGGTDRTIQLSTALVIDEYGEGIPVAYMCCNKIDHFAFEKMFLCMKESYGININCKYFMSDMADALYTAWKNVMGEAGIRLLCSWHVLQAWSRNYSKVKGNTDEERKEKVKCLRLKLRSLLFEADLNTFERKYKEFEEELSLPQFKEFKEYWMERYAHRLSEWAFCYRQDMPVSNNMHLESMLKVIKYFHFDGRKVRRLDESIIGIFKYLEQWFANKRRLYL</sequence>
<feature type="non-terminal residue" evidence="1">
    <location>
        <position position="1"/>
    </location>
</feature>
<name>A0A1B6KYU8_9HEMI</name>
<dbReference type="EMBL" id="GEBQ01023334">
    <property type="protein sequence ID" value="JAT16643.1"/>
    <property type="molecule type" value="Transcribed_RNA"/>
</dbReference>
<proteinExistence type="predicted"/>
<accession>A0A1B6KYU8</accession>
<dbReference type="AlphaFoldDB" id="A0A1B6KYU8"/>
<dbReference type="PANTHER" id="PTHR33936:SF24">
    <property type="entry name" value="C2H2-TYPE DOMAIN-CONTAINING PROTEIN"/>
    <property type="match status" value="1"/>
</dbReference>
<protein>
    <submittedName>
        <fullName evidence="1">Uncharacterized protein</fullName>
    </submittedName>
</protein>
<organism evidence="1">
    <name type="scientific">Graphocephala atropunctata</name>
    <dbReference type="NCBI Taxonomy" id="36148"/>
    <lineage>
        <taxon>Eukaryota</taxon>
        <taxon>Metazoa</taxon>
        <taxon>Ecdysozoa</taxon>
        <taxon>Arthropoda</taxon>
        <taxon>Hexapoda</taxon>
        <taxon>Insecta</taxon>
        <taxon>Pterygota</taxon>
        <taxon>Neoptera</taxon>
        <taxon>Paraneoptera</taxon>
        <taxon>Hemiptera</taxon>
        <taxon>Auchenorrhyncha</taxon>
        <taxon>Membracoidea</taxon>
        <taxon>Cicadellidae</taxon>
        <taxon>Cicadellinae</taxon>
        <taxon>Cicadellini</taxon>
        <taxon>Graphocephala</taxon>
    </lineage>
</organism>
<gene>
    <name evidence="1" type="ORF">g.9630</name>
</gene>
<reference evidence="1" key="1">
    <citation type="submission" date="2015-11" db="EMBL/GenBank/DDBJ databases">
        <title>De novo transcriptome assembly of four potential Pierce s Disease insect vectors from Arizona vineyards.</title>
        <authorList>
            <person name="Tassone E.E."/>
        </authorList>
    </citation>
    <scope>NUCLEOTIDE SEQUENCE</scope>
</reference>